<proteinExistence type="predicted"/>
<evidence type="ECO:0000256" key="1">
    <source>
        <dbReference type="SAM" id="Phobius"/>
    </source>
</evidence>
<keyword evidence="1" id="KW-0472">Membrane</keyword>
<dbReference type="EMBL" id="QGMY01000002">
    <property type="protein sequence ID" value="PWR74455.1"/>
    <property type="molecule type" value="Genomic_DNA"/>
</dbReference>
<gene>
    <name evidence="2" type="ORF">DK846_04735</name>
</gene>
<accession>A0A2V2N7F5</accession>
<evidence type="ECO:0000313" key="2">
    <source>
        <dbReference type="EMBL" id="PWR74455.1"/>
    </source>
</evidence>
<dbReference type="Proteomes" id="UP000245657">
    <property type="component" value="Unassembled WGS sequence"/>
</dbReference>
<sequence>MIDDTSFWTFIGAISTFVYSILTIGLIIVTWWYAHAIRVKDQLSDLHEEMEKIVAPIYNNKENIWFFRHGHPNHMTNPKINYDYDEFWKNIKNNRNHTNNQIRQSINNFLELISSEPYRRIDEPKEFSEMKKQLINNIEIRYEELIDAIDSMKSPILGKIKKK</sequence>
<keyword evidence="1" id="KW-1133">Transmembrane helix</keyword>
<name>A0A2V2N7F5_9EURY</name>
<protein>
    <submittedName>
        <fullName evidence="2">Uncharacterized protein</fullName>
    </submittedName>
</protein>
<reference evidence="2 3" key="1">
    <citation type="submission" date="2018-05" db="EMBL/GenBank/DDBJ databases">
        <title>Draft genome of Methanospirillum lacunae Ki8-1.</title>
        <authorList>
            <person name="Dueholm M.S."/>
            <person name="Nielsen P.H."/>
            <person name="Bakmann L.F."/>
            <person name="Otzen D.E."/>
        </authorList>
    </citation>
    <scope>NUCLEOTIDE SEQUENCE [LARGE SCALE GENOMIC DNA]</scope>
    <source>
        <strain evidence="2 3">Ki8-1</strain>
    </source>
</reference>
<dbReference type="GeneID" id="97549850"/>
<evidence type="ECO:0000313" key="3">
    <source>
        <dbReference type="Proteomes" id="UP000245657"/>
    </source>
</evidence>
<dbReference type="AlphaFoldDB" id="A0A2V2N7F5"/>
<keyword evidence="1" id="KW-0812">Transmembrane</keyword>
<dbReference type="RefSeq" id="WP_109967734.1">
    <property type="nucleotide sequence ID" value="NZ_CP176093.1"/>
</dbReference>
<feature type="transmembrane region" description="Helical" evidence="1">
    <location>
        <begin position="6"/>
        <end position="34"/>
    </location>
</feature>
<keyword evidence="3" id="KW-1185">Reference proteome</keyword>
<comment type="caution">
    <text evidence="2">The sequence shown here is derived from an EMBL/GenBank/DDBJ whole genome shotgun (WGS) entry which is preliminary data.</text>
</comment>
<organism evidence="2 3">
    <name type="scientific">Methanospirillum lacunae</name>
    <dbReference type="NCBI Taxonomy" id="668570"/>
    <lineage>
        <taxon>Archaea</taxon>
        <taxon>Methanobacteriati</taxon>
        <taxon>Methanobacteriota</taxon>
        <taxon>Stenosarchaea group</taxon>
        <taxon>Methanomicrobia</taxon>
        <taxon>Methanomicrobiales</taxon>
        <taxon>Methanospirillaceae</taxon>
        <taxon>Methanospirillum</taxon>
    </lineage>
</organism>